<dbReference type="Pfam" id="PF08240">
    <property type="entry name" value="ADH_N"/>
    <property type="match status" value="1"/>
</dbReference>
<dbReference type="PANTHER" id="PTHR45348">
    <property type="entry name" value="HYPOTHETICAL OXIDOREDUCTASE (EUROFUNG)"/>
    <property type="match status" value="1"/>
</dbReference>
<evidence type="ECO:0000313" key="5">
    <source>
        <dbReference type="EMBL" id="KAK4497980.1"/>
    </source>
</evidence>
<comment type="subunit">
    <text evidence="2">Monomer.</text>
</comment>
<dbReference type="Proteomes" id="UP001305779">
    <property type="component" value="Unassembled WGS sequence"/>
</dbReference>
<dbReference type="InterPro" id="IPR013154">
    <property type="entry name" value="ADH-like_N"/>
</dbReference>
<evidence type="ECO:0000313" key="6">
    <source>
        <dbReference type="Proteomes" id="UP001305779"/>
    </source>
</evidence>
<protein>
    <recommendedName>
        <fullName evidence="4">Enoyl reductase (ER) domain-containing protein</fullName>
    </recommendedName>
</protein>
<evidence type="ECO:0000256" key="3">
    <source>
        <dbReference type="ARBA" id="ARBA00023002"/>
    </source>
</evidence>
<dbReference type="CDD" id="cd08249">
    <property type="entry name" value="enoyl_reductase_like"/>
    <property type="match status" value="1"/>
</dbReference>
<dbReference type="InterPro" id="IPR047122">
    <property type="entry name" value="Trans-enoyl_RdTase-like"/>
</dbReference>
<reference evidence="5 6" key="1">
    <citation type="journal article" date="2023" name="G3 (Bethesda)">
        <title>A chromosome-level genome assembly of Zasmidium syzygii isolated from banana leaves.</title>
        <authorList>
            <person name="van Westerhoven A.C."/>
            <person name="Mehrabi R."/>
            <person name="Talebi R."/>
            <person name="Steentjes M.B.F."/>
            <person name="Corcolon B."/>
            <person name="Chong P.A."/>
            <person name="Kema G.H.J."/>
            <person name="Seidl M.F."/>
        </authorList>
    </citation>
    <scope>NUCLEOTIDE SEQUENCE [LARGE SCALE GENOMIC DNA]</scope>
    <source>
        <strain evidence="5 6">P124</strain>
    </source>
</reference>
<dbReference type="Gene3D" id="3.90.180.10">
    <property type="entry name" value="Medium-chain alcohol dehydrogenases, catalytic domain"/>
    <property type="match status" value="1"/>
</dbReference>
<proteinExistence type="inferred from homology"/>
<name>A0ABR0E9R6_ZASCE</name>
<dbReference type="SUPFAM" id="SSF51735">
    <property type="entry name" value="NAD(P)-binding Rossmann-fold domains"/>
    <property type="match status" value="1"/>
</dbReference>
<dbReference type="InterPro" id="IPR036291">
    <property type="entry name" value="NAD(P)-bd_dom_sf"/>
</dbReference>
<feature type="domain" description="Enoyl reductase (ER)" evidence="4">
    <location>
        <begin position="2"/>
        <end position="354"/>
    </location>
</feature>
<dbReference type="EMBL" id="JAXOVC010000008">
    <property type="protein sequence ID" value="KAK4497980.1"/>
    <property type="molecule type" value="Genomic_DNA"/>
</dbReference>
<dbReference type="SUPFAM" id="SSF50129">
    <property type="entry name" value="GroES-like"/>
    <property type="match status" value="1"/>
</dbReference>
<keyword evidence="6" id="KW-1185">Reference proteome</keyword>
<organism evidence="5 6">
    <name type="scientific">Zasmidium cellare</name>
    <name type="common">Wine cellar mold</name>
    <name type="synonym">Racodium cellare</name>
    <dbReference type="NCBI Taxonomy" id="395010"/>
    <lineage>
        <taxon>Eukaryota</taxon>
        <taxon>Fungi</taxon>
        <taxon>Dikarya</taxon>
        <taxon>Ascomycota</taxon>
        <taxon>Pezizomycotina</taxon>
        <taxon>Dothideomycetes</taxon>
        <taxon>Dothideomycetidae</taxon>
        <taxon>Mycosphaerellales</taxon>
        <taxon>Mycosphaerellaceae</taxon>
        <taxon>Zasmidium</taxon>
    </lineage>
</organism>
<comment type="similarity">
    <text evidence="1">Belongs to the zinc-containing alcohol dehydrogenase family.</text>
</comment>
<dbReference type="PANTHER" id="PTHR45348:SF2">
    <property type="entry name" value="ZINC-TYPE ALCOHOL DEHYDROGENASE-LIKE PROTEIN C2E1P3.01"/>
    <property type="match status" value="1"/>
</dbReference>
<comment type="caution">
    <text evidence="5">The sequence shown here is derived from an EMBL/GenBank/DDBJ whole genome shotgun (WGS) entry which is preliminary data.</text>
</comment>
<sequence length="358" mass="37837">MGKPFEVQSRTTPKPGPGEVLLQVKSVALNPADHIMRDLGIHIPKFPTVIGFDISGQILEVGEDVPADTNASPGPLYQPGTRVVAYAAAAFKDCNPDYGAFQEKVVVPWQHVAPIPDEGISWNEAATLPVAIQVPLSVWDALGIPRSGGANGASSNNRPKKEALLVWGASSSVGTGGVQSAKLMKEDSKSPFAAVYATAGAANQEYIKSLGADRVFDYKDPRLVESIISAAKEDGVVIQNCFLAMGDLAQCQAVLKAFAGDSQEKAKIGSAPPLPEDAAAVDGVEAMFVIPAMHDDGERLAQFKYWIATWLREKLASGQIKPSPEPTVVGRGLDQINVGLSQLQKGVSCTKLVIEVGV</sequence>
<evidence type="ECO:0000259" key="4">
    <source>
        <dbReference type="SMART" id="SM00829"/>
    </source>
</evidence>
<dbReference type="Gene3D" id="3.40.50.720">
    <property type="entry name" value="NAD(P)-binding Rossmann-like Domain"/>
    <property type="match status" value="1"/>
</dbReference>
<accession>A0ABR0E9R6</accession>
<gene>
    <name evidence="5" type="ORF">PRZ48_010636</name>
</gene>
<evidence type="ECO:0000256" key="1">
    <source>
        <dbReference type="ARBA" id="ARBA00008072"/>
    </source>
</evidence>
<dbReference type="SMART" id="SM00829">
    <property type="entry name" value="PKS_ER"/>
    <property type="match status" value="1"/>
</dbReference>
<dbReference type="InterPro" id="IPR011032">
    <property type="entry name" value="GroES-like_sf"/>
</dbReference>
<keyword evidence="3" id="KW-0560">Oxidoreductase</keyword>
<evidence type="ECO:0000256" key="2">
    <source>
        <dbReference type="ARBA" id="ARBA00011245"/>
    </source>
</evidence>
<dbReference type="InterPro" id="IPR020843">
    <property type="entry name" value="ER"/>
</dbReference>